<comment type="caution">
    <text evidence="6">The sequence shown here is derived from an EMBL/GenBank/DDBJ whole genome shotgun (WGS) entry which is preliminary data.</text>
</comment>
<dbReference type="InterPro" id="IPR035919">
    <property type="entry name" value="EAL_sf"/>
</dbReference>
<dbReference type="EMBL" id="QYBC01000002">
    <property type="protein sequence ID" value="RYB07231.1"/>
    <property type="molecule type" value="Genomic_DNA"/>
</dbReference>
<dbReference type="InterPro" id="IPR000160">
    <property type="entry name" value="GGDEF_dom"/>
</dbReference>
<dbReference type="NCBIfam" id="TIGR00254">
    <property type="entry name" value="GGDEF"/>
    <property type="match status" value="1"/>
</dbReference>
<dbReference type="Gene3D" id="3.30.70.270">
    <property type="match status" value="1"/>
</dbReference>
<dbReference type="CDD" id="cd00130">
    <property type="entry name" value="PAS"/>
    <property type="match status" value="1"/>
</dbReference>
<feature type="compositionally biased region" description="Basic and acidic residues" evidence="1">
    <location>
        <begin position="38"/>
        <end position="53"/>
    </location>
</feature>
<proteinExistence type="predicted"/>
<dbReference type="PROSITE" id="PS50887">
    <property type="entry name" value="GGDEF"/>
    <property type="match status" value="1"/>
</dbReference>
<dbReference type="SMART" id="SM00091">
    <property type="entry name" value="PAS"/>
    <property type="match status" value="3"/>
</dbReference>
<sequence>MSGRRAVRPAPAAGNLSASPRGPNLRKAFALGDWAPGSDREQFHRLGSRRGDSEPMLLPGGPDGTRCGRMGTSMSRGDRVNDRHQAGTGAEALLGEAFEALPEGIVISDAGGRLLCWNGRYADIYAHPPHFLRVGLAVETVFRHIAASGRVPDAIGCEEEWVAERLRQQSLPACAFEHRLADGRWIRVEDKRTRHGMRLGLRIDITDLKRREASFRLLFESNPVPILVRDRDSHRFVAANDAALNLFGYGRAHFLTLAVGDLCANGRSAPLPDAAPWRCLRADGGFLDLLPYSSEFRHEGRPAVVTALIDMTELQRGRDDLHQTRAFLDSVVQTIPSIVFAKDMQEDGRYVLFNRAAELQAVSLSTPVLGRTDFDLFPEDLAAFLRDRDLDVMRDGRPRSYEFAAPGEDGTTRLIRTRKVPIAGRPGEPPRFVLGIADDITERREMERRLDRAARFDDLTGLPNRVAFADLLLAALDARGGEEAGVALLLIDLDDFRVFNDALGHATGDALLKAVGERLAAEMRERDVVVRLAADEFVVVAQAAGPPAEIERMAWRLLDGFRNPFVVAGQDLLVGATIGIALSGPDRDAGRLLRHAELALQRAKSVHRGTFQVFEARMDEDVRRRRALEQDLRGALDRGEFEVHYQPQVDLATESIAGFEALVRWHHPARGLVDPGCFIPVAEETGLIVRLGAWVLEQACAAAARWPVPVRVAVNLSPVQFITPGLPEAVAAALEGSGLAPERLELEITESVRLIDNDLNLAVLHRFRDAGIQIALDDFGTGFASLSYLRAFPFNKIKIDRSFVQDLGHDEGCLAIVRAATRLARDLGMETIAEGVETPLQVLQLRQFGCTVGQGFLFGRPVADGEVALMLGAAALDVACS</sequence>
<feature type="domain" description="PAS" evidence="2">
    <location>
        <begin position="211"/>
        <end position="255"/>
    </location>
</feature>
<protein>
    <submittedName>
        <fullName evidence="6">EAL domain-containing protein</fullName>
    </submittedName>
</protein>
<accession>A0A4Q2RJQ6</accession>
<organism evidence="6 7">
    <name type="scientific">Lichenibacterium ramalinae</name>
    <dbReference type="NCBI Taxonomy" id="2316527"/>
    <lineage>
        <taxon>Bacteria</taxon>
        <taxon>Pseudomonadati</taxon>
        <taxon>Pseudomonadota</taxon>
        <taxon>Alphaproteobacteria</taxon>
        <taxon>Hyphomicrobiales</taxon>
        <taxon>Lichenihabitantaceae</taxon>
        <taxon>Lichenibacterium</taxon>
    </lineage>
</organism>
<feature type="region of interest" description="Disordered" evidence="1">
    <location>
        <begin position="1"/>
        <end position="68"/>
    </location>
</feature>
<dbReference type="InterPro" id="IPR000700">
    <property type="entry name" value="PAS-assoc_C"/>
</dbReference>
<evidence type="ECO:0000259" key="2">
    <source>
        <dbReference type="PROSITE" id="PS50112"/>
    </source>
</evidence>
<dbReference type="PROSITE" id="PS50112">
    <property type="entry name" value="PAS"/>
    <property type="match status" value="1"/>
</dbReference>
<dbReference type="InterPro" id="IPR001633">
    <property type="entry name" value="EAL_dom"/>
</dbReference>
<evidence type="ECO:0000259" key="4">
    <source>
        <dbReference type="PROSITE" id="PS50883"/>
    </source>
</evidence>
<evidence type="ECO:0000259" key="3">
    <source>
        <dbReference type="PROSITE" id="PS50113"/>
    </source>
</evidence>
<dbReference type="CDD" id="cd01949">
    <property type="entry name" value="GGDEF"/>
    <property type="match status" value="1"/>
</dbReference>
<dbReference type="SMART" id="SM00267">
    <property type="entry name" value="GGDEF"/>
    <property type="match status" value="1"/>
</dbReference>
<dbReference type="InterPro" id="IPR029787">
    <property type="entry name" value="Nucleotide_cyclase"/>
</dbReference>
<dbReference type="InterPro" id="IPR035965">
    <property type="entry name" value="PAS-like_dom_sf"/>
</dbReference>
<feature type="domain" description="PAC" evidence="3">
    <location>
        <begin position="399"/>
        <end position="452"/>
    </location>
</feature>
<evidence type="ECO:0000259" key="5">
    <source>
        <dbReference type="PROSITE" id="PS50887"/>
    </source>
</evidence>
<dbReference type="OrthoDB" id="9814202at2"/>
<dbReference type="Pfam" id="PF00990">
    <property type="entry name" value="GGDEF"/>
    <property type="match status" value="1"/>
</dbReference>
<dbReference type="Gene3D" id="3.20.20.450">
    <property type="entry name" value="EAL domain"/>
    <property type="match status" value="1"/>
</dbReference>
<keyword evidence="7" id="KW-1185">Reference proteome</keyword>
<reference evidence="6 7" key="1">
    <citation type="submission" date="2018-09" db="EMBL/GenBank/DDBJ databases">
        <authorList>
            <person name="Grouzdev D.S."/>
            <person name="Krutkina M.S."/>
        </authorList>
    </citation>
    <scope>NUCLEOTIDE SEQUENCE [LARGE SCALE GENOMIC DNA]</scope>
    <source>
        <strain evidence="6 7">RmlP001</strain>
    </source>
</reference>
<dbReference type="Gene3D" id="3.30.450.20">
    <property type="entry name" value="PAS domain"/>
    <property type="match status" value="3"/>
</dbReference>
<evidence type="ECO:0000313" key="7">
    <source>
        <dbReference type="Proteomes" id="UP000289411"/>
    </source>
</evidence>
<feature type="domain" description="EAL" evidence="4">
    <location>
        <begin position="625"/>
        <end position="875"/>
    </location>
</feature>
<dbReference type="InterPro" id="IPR052155">
    <property type="entry name" value="Biofilm_reg_signaling"/>
</dbReference>
<dbReference type="PROSITE" id="PS50113">
    <property type="entry name" value="PAC"/>
    <property type="match status" value="1"/>
</dbReference>
<dbReference type="Pfam" id="PF12860">
    <property type="entry name" value="PAS_7"/>
    <property type="match status" value="1"/>
</dbReference>
<dbReference type="PANTHER" id="PTHR44757">
    <property type="entry name" value="DIGUANYLATE CYCLASE DGCP"/>
    <property type="match status" value="1"/>
</dbReference>
<dbReference type="Pfam" id="PF00563">
    <property type="entry name" value="EAL"/>
    <property type="match status" value="1"/>
</dbReference>
<dbReference type="SUPFAM" id="SSF141868">
    <property type="entry name" value="EAL domain-like"/>
    <property type="match status" value="1"/>
</dbReference>
<feature type="domain" description="GGDEF" evidence="5">
    <location>
        <begin position="484"/>
        <end position="616"/>
    </location>
</feature>
<dbReference type="Proteomes" id="UP000289411">
    <property type="component" value="Unassembled WGS sequence"/>
</dbReference>
<dbReference type="SMART" id="SM00052">
    <property type="entry name" value="EAL"/>
    <property type="match status" value="1"/>
</dbReference>
<evidence type="ECO:0000313" key="6">
    <source>
        <dbReference type="EMBL" id="RYB07231.1"/>
    </source>
</evidence>
<dbReference type="PROSITE" id="PS50883">
    <property type="entry name" value="EAL"/>
    <property type="match status" value="1"/>
</dbReference>
<reference evidence="6 7" key="2">
    <citation type="submission" date="2019-02" db="EMBL/GenBank/DDBJ databases">
        <title>'Lichenibacterium ramalinii' gen. nov. sp. nov., 'Lichenibacterium minor' gen. nov. sp. nov.</title>
        <authorList>
            <person name="Pankratov T."/>
        </authorList>
    </citation>
    <scope>NUCLEOTIDE SEQUENCE [LARGE SCALE GENOMIC DNA]</scope>
    <source>
        <strain evidence="6 7">RmlP001</strain>
    </source>
</reference>
<dbReference type="AlphaFoldDB" id="A0A4Q2RJQ6"/>
<dbReference type="SUPFAM" id="SSF55785">
    <property type="entry name" value="PYP-like sensor domain (PAS domain)"/>
    <property type="match status" value="3"/>
</dbReference>
<dbReference type="CDD" id="cd01948">
    <property type="entry name" value="EAL"/>
    <property type="match status" value="1"/>
</dbReference>
<dbReference type="Pfam" id="PF13188">
    <property type="entry name" value="PAS_8"/>
    <property type="match status" value="1"/>
</dbReference>
<name>A0A4Q2RJQ6_9HYPH</name>
<dbReference type="Pfam" id="PF08448">
    <property type="entry name" value="PAS_4"/>
    <property type="match status" value="1"/>
</dbReference>
<gene>
    <name evidence="6" type="ORF">D3272_04000</name>
</gene>
<dbReference type="SUPFAM" id="SSF55073">
    <property type="entry name" value="Nucleotide cyclase"/>
    <property type="match status" value="1"/>
</dbReference>
<dbReference type="InterPro" id="IPR013656">
    <property type="entry name" value="PAS_4"/>
</dbReference>
<dbReference type="PANTHER" id="PTHR44757:SF2">
    <property type="entry name" value="BIOFILM ARCHITECTURE MAINTENANCE PROTEIN MBAA"/>
    <property type="match status" value="1"/>
</dbReference>
<evidence type="ECO:0000256" key="1">
    <source>
        <dbReference type="SAM" id="MobiDB-lite"/>
    </source>
</evidence>
<dbReference type="InterPro" id="IPR043128">
    <property type="entry name" value="Rev_trsase/Diguanyl_cyclase"/>
</dbReference>
<dbReference type="InterPro" id="IPR000014">
    <property type="entry name" value="PAS"/>
</dbReference>
<dbReference type="NCBIfam" id="TIGR00229">
    <property type="entry name" value="sensory_box"/>
    <property type="match status" value="1"/>
</dbReference>